<protein>
    <submittedName>
        <fullName evidence="2">Uncharacterized protein</fullName>
    </submittedName>
</protein>
<accession>A0ABN9EXB3</accession>
<dbReference type="EMBL" id="CATNWA010015913">
    <property type="protein sequence ID" value="CAI9588031.1"/>
    <property type="molecule type" value="Genomic_DNA"/>
</dbReference>
<keyword evidence="3" id="KW-1185">Reference proteome</keyword>
<organism evidence="2 3">
    <name type="scientific">Staurois parvus</name>
    <dbReference type="NCBI Taxonomy" id="386267"/>
    <lineage>
        <taxon>Eukaryota</taxon>
        <taxon>Metazoa</taxon>
        <taxon>Chordata</taxon>
        <taxon>Craniata</taxon>
        <taxon>Vertebrata</taxon>
        <taxon>Euteleostomi</taxon>
        <taxon>Amphibia</taxon>
        <taxon>Batrachia</taxon>
        <taxon>Anura</taxon>
        <taxon>Neobatrachia</taxon>
        <taxon>Ranoidea</taxon>
        <taxon>Ranidae</taxon>
        <taxon>Staurois</taxon>
    </lineage>
</organism>
<feature type="region of interest" description="Disordered" evidence="1">
    <location>
        <begin position="1"/>
        <end position="59"/>
    </location>
</feature>
<reference evidence="2" key="1">
    <citation type="submission" date="2023-05" db="EMBL/GenBank/DDBJ databases">
        <authorList>
            <person name="Stuckert A."/>
        </authorList>
    </citation>
    <scope>NUCLEOTIDE SEQUENCE</scope>
</reference>
<proteinExistence type="predicted"/>
<sequence length="59" mass="6648">RQGTKEQAERSQTGRSGRRVSSKRAGKVQRSRQSVVRRAGSGTIRQTRYQSSRLESGQE</sequence>
<evidence type="ECO:0000313" key="3">
    <source>
        <dbReference type="Proteomes" id="UP001162483"/>
    </source>
</evidence>
<name>A0ABN9EXB3_9NEOB</name>
<feature type="compositionally biased region" description="Polar residues" evidence="1">
    <location>
        <begin position="43"/>
        <end position="59"/>
    </location>
</feature>
<feature type="compositionally biased region" description="Basic residues" evidence="1">
    <location>
        <begin position="16"/>
        <end position="30"/>
    </location>
</feature>
<evidence type="ECO:0000256" key="1">
    <source>
        <dbReference type="SAM" id="MobiDB-lite"/>
    </source>
</evidence>
<feature type="non-terminal residue" evidence="2">
    <location>
        <position position="1"/>
    </location>
</feature>
<evidence type="ECO:0000313" key="2">
    <source>
        <dbReference type="EMBL" id="CAI9588031.1"/>
    </source>
</evidence>
<comment type="caution">
    <text evidence="2">The sequence shown here is derived from an EMBL/GenBank/DDBJ whole genome shotgun (WGS) entry which is preliminary data.</text>
</comment>
<gene>
    <name evidence="2" type="ORF">SPARVUS_LOCUS10691595</name>
</gene>
<dbReference type="Proteomes" id="UP001162483">
    <property type="component" value="Unassembled WGS sequence"/>
</dbReference>